<evidence type="ECO:0000313" key="3">
    <source>
        <dbReference type="Proteomes" id="UP001220022"/>
    </source>
</evidence>
<dbReference type="Proteomes" id="UP001220022">
    <property type="component" value="Unassembled WGS sequence"/>
</dbReference>
<evidence type="ECO:0000313" key="2">
    <source>
        <dbReference type="EMBL" id="MDF2260897.1"/>
    </source>
</evidence>
<feature type="region of interest" description="Disordered" evidence="1">
    <location>
        <begin position="98"/>
        <end position="118"/>
    </location>
</feature>
<dbReference type="EMBL" id="JARHTQ010000043">
    <property type="protein sequence ID" value="MDF2260897.1"/>
    <property type="molecule type" value="Genomic_DNA"/>
</dbReference>
<accession>A0ABT5ZB89</accession>
<gene>
    <name evidence="2" type="ORF">P2L57_35850</name>
</gene>
<evidence type="ECO:0000256" key="1">
    <source>
        <dbReference type="SAM" id="MobiDB-lite"/>
    </source>
</evidence>
<name>A0ABT5ZB89_9ACTN</name>
<dbReference type="RefSeq" id="WP_275821960.1">
    <property type="nucleotide sequence ID" value="NZ_BAAANM010000041.1"/>
</dbReference>
<reference evidence="2 3" key="1">
    <citation type="submission" date="2023-03" db="EMBL/GenBank/DDBJ databases">
        <title>Draft genome sequence of type strain Streptomyces ferralitis JCM 14344.</title>
        <authorList>
            <person name="Klaysubun C."/>
            <person name="Duangmal K."/>
        </authorList>
    </citation>
    <scope>NUCLEOTIDE SEQUENCE [LARGE SCALE GENOMIC DNA]</scope>
    <source>
        <strain evidence="2 3">JCM 14344</strain>
    </source>
</reference>
<organism evidence="2 3">
    <name type="scientific">Streptantibioticus ferralitis</name>
    <dbReference type="NCBI Taxonomy" id="236510"/>
    <lineage>
        <taxon>Bacteria</taxon>
        <taxon>Bacillati</taxon>
        <taxon>Actinomycetota</taxon>
        <taxon>Actinomycetes</taxon>
        <taxon>Kitasatosporales</taxon>
        <taxon>Streptomycetaceae</taxon>
        <taxon>Streptantibioticus</taxon>
    </lineage>
</organism>
<comment type="caution">
    <text evidence="2">The sequence shown here is derived from an EMBL/GenBank/DDBJ whole genome shotgun (WGS) entry which is preliminary data.</text>
</comment>
<keyword evidence="3" id="KW-1185">Reference proteome</keyword>
<feature type="compositionally biased region" description="Basic and acidic residues" evidence="1">
    <location>
        <begin position="104"/>
        <end position="118"/>
    </location>
</feature>
<protein>
    <submittedName>
        <fullName evidence="2">Uncharacterized protein</fullName>
    </submittedName>
</protein>
<proteinExistence type="predicted"/>
<sequence length="118" mass="12843">MSILRKAARQLPEERKSLDAGLTVAASMIDDNARQSLHDGRLTDSVADLVQASRSVQGCLYEAIGLALAEGTTTFEDLAAESHLSPEYLKEAYERFAPGMDARPGPDKNGREPWRVLG</sequence>